<sequence>MTDNSNSKTTLEDLARLAGVSISTVSRALNDQPLISMRTKQRIWALARDHNYPFRSSMPTAPIGAEGSIAIVTPHMRGRALPLSHPFFLELLASIGEAARARSCDFTVSHVAPASLDDLVLATTTSRASGVIFLGQSMLHEELNQLAGTNARFVVWGAHMPGQKYRSIGSDNLLGGRRATSHLARLGRKAILFIGGSDPEAEQRRLGYLEALAENGIEADPKLVAQVEFELESAEAAITRLLRRGVSFDGIVATSDLIALGAIRALRRAGLSVPSDVSVVGYDDMLLSRLSTPALTTIRQDTFHAGQLLVASILEPSQDRSPGYLPTELIVRESCGG</sequence>
<evidence type="ECO:0000256" key="3">
    <source>
        <dbReference type="ARBA" id="ARBA00023163"/>
    </source>
</evidence>
<evidence type="ECO:0000256" key="2">
    <source>
        <dbReference type="ARBA" id="ARBA00023125"/>
    </source>
</evidence>
<dbReference type="Pfam" id="PF13377">
    <property type="entry name" value="Peripla_BP_3"/>
    <property type="match status" value="1"/>
</dbReference>
<keyword evidence="1" id="KW-0805">Transcription regulation</keyword>
<dbReference type="PRINTS" id="PR00036">
    <property type="entry name" value="HTHLACI"/>
</dbReference>
<gene>
    <name evidence="5" type="ORF">MGWOODY_Smn2046</name>
</gene>
<dbReference type="CDD" id="cd01392">
    <property type="entry name" value="HTH_LacI"/>
    <property type="match status" value="1"/>
</dbReference>
<dbReference type="PANTHER" id="PTHR30146:SF120">
    <property type="entry name" value="ALANINE RACEMASE"/>
    <property type="match status" value="1"/>
</dbReference>
<name>A0A160TQZ1_9ZZZZ</name>
<keyword evidence="3" id="KW-0804">Transcription</keyword>
<feature type="domain" description="HTH lacI-type" evidence="4">
    <location>
        <begin position="9"/>
        <end position="52"/>
    </location>
</feature>
<organism evidence="5">
    <name type="scientific">hydrothermal vent metagenome</name>
    <dbReference type="NCBI Taxonomy" id="652676"/>
    <lineage>
        <taxon>unclassified sequences</taxon>
        <taxon>metagenomes</taxon>
        <taxon>ecological metagenomes</taxon>
    </lineage>
</organism>
<dbReference type="PROSITE" id="PS50932">
    <property type="entry name" value="HTH_LACI_2"/>
    <property type="match status" value="1"/>
</dbReference>
<dbReference type="SUPFAM" id="SSF53822">
    <property type="entry name" value="Periplasmic binding protein-like I"/>
    <property type="match status" value="1"/>
</dbReference>
<dbReference type="Gene3D" id="3.40.50.2300">
    <property type="match status" value="2"/>
</dbReference>
<dbReference type="SUPFAM" id="SSF47413">
    <property type="entry name" value="lambda repressor-like DNA-binding domains"/>
    <property type="match status" value="1"/>
</dbReference>
<dbReference type="Gene3D" id="1.10.260.40">
    <property type="entry name" value="lambda repressor-like DNA-binding domains"/>
    <property type="match status" value="1"/>
</dbReference>
<dbReference type="Pfam" id="PF00356">
    <property type="entry name" value="LacI"/>
    <property type="match status" value="1"/>
</dbReference>
<dbReference type="SMART" id="SM00354">
    <property type="entry name" value="HTH_LACI"/>
    <property type="match status" value="1"/>
</dbReference>
<protein>
    <submittedName>
        <fullName evidence="5">Transcriptional regulator of maltose utilization, LacI family</fullName>
    </submittedName>
</protein>
<keyword evidence="2" id="KW-0238">DNA-binding</keyword>
<proteinExistence type="predicted"/>
<accession>A0A160TQZ1</accession>
<dbReference type="GO" id="GO:0000976">
    <property type="term" value="F:transcription cis-regulatory region binding"/>
    <property type="evidence" value="ECO:0007669"/>
    <property type="project" value="TreeGrafter"/>
</dbReference>
<evidence type="ECO:0000259" key="4">
    <source>
        <dbReference type="PROSITE" id="PS50932"/>
    </source>
</evidence>
<dbReference type="InterPro" id="IPR046335">
    <property type="entry name" value="LacI/GalR-like_sensor"/>
</dbReference>
<evidence type="ECO:0000256" key="1">
    <source>
        <dbReference type="ARBA" id="ARBA00023015"/>
    </source>
</evidence>
<evidence type="ECO:0000313" key="5">
    <source>
        <dbReference type="EMBL" id="CUS46484.1"/>
    </source>
</evidence>
<dbReference type="GO" id="GO:0003700">
    <property type="term" value="F:DNA-binding transcription factor activity"/>
    <property type="evidence" value="ECO:0007669"/>
    <property type="project" value="TreeGrafter"/>
</dbReference>
<dbReference type="InterPro" id="IPR000843">
    <property type="entry name" value="HTH_LacI"/>
</dbReference>
<dbReference type="PROSITE" id="PS00356">
    <property type="entry name" value="HTH_LACI_1"/>
    <property type="match status" value="1"/>
</dbReference>
<dbReference type="InterPro" id="IPR010982">
    <property type="entry name" value="Lambda_DNA-bd_dom_sf"/>
</dbReference>
<dbReference type="InterPro" id="IPR028082">
    <property type="entry name" value="Peripla_BP_I"/>
</dbReference>
<dbReference type="PANTHER" id="PTHR30146">
    <property type="entry name" value="LACI-RELATED TRANSCRIPTIONAL REPRESSOR"/>
    <property type="match status" value="1"/>
</dbReference>
<dbReference type="AlphaFoldDB" id="A0A160TQZ1"/>
<dbReference type="EMBL" id="CZQE01000370">
    <property type="protein sequence ID" value="CUS46484.1"/>
    <property type="molecule type" value="Genomic_DNA"/>
</dbReference>
<reference evidence="5" key="1">
    <citation type="submission" date="2015-10" db="EMBL/GenBank/DDBJ databases">
        <authorList>
            <person name="Gilbert D.G."/>
        </authorList>
    </citation>
    <scope>NUCLEOTIDE SEQUENCE</scope>
</reference>